<dbReference type="EMBL" id="MSZS01000012">
    <property type="protein sequence ID" value="PKX88629.1"/>
    <property type="molecule type" value="Genomic_DNA"/>
</dbReference>
<accession>A0A2I1BTD6</accession>
<name>A0A2I1BTD6_ASPN1</name>
<protein>
    <submittedName>
        <fullName evidence="1">Uncharacterized protein</fullName>
    </submittedName>
</protein>
<organism evidence="1 2">
    <name type="scientific">Aspergillus novofumigatus (strain IBT 16806)</name>
    <dbReference type="NCBI Taxonomy" id="1392255"/>
    <lineage>
        <taxon>Eukaryota</taxon>
        <taxon>Fungi</taxon>
        <taxon>Dikarya</taxon>
        <taxon>Ascomycota</taxon>
        <taxon>Pezizomycotina</taxon>
        <taxon>Eurotiomycetes</taxon>
        <taxon>Eurotiomycetidae</taxon>
        <taxon>Eurotiales</taxon>
        <taxon>Aspergillaceae</taxon>
        <taxon>Aspergillus</taxon>
        <taxon>Aspergillus subgen. Fumigati</taxon>
    </lineage>
</organism>
<dbReference type="GeneID" id="36535840"/>
<proteinExistence type="predicted"/>
<dbReference type="AlphaFoldDB" id="A0A2I1BTD6"/>
<keyword evidence="2" id="KW-1185">Reference proteome</keyword>
<comment type="caution">
    <text evidence="1">The sequence shown here is derived from an EMBL/GenBank/DDBJ whole genome shotgun (WGS) entry which is preliminary data.</text>
</comment>
<dbReference type="Proteomes" id="UP000234474">
    <property type="component" value="Unassembled WGS sequence"/>
</dbReference>
<evidence type="ECO:0000313" key="1">
    <source>
        <dbReference type="EMBL" id="PKX88629.1"/>
    </source>
</evidence>
<reference evidence="2" key="1">
    <citation type="journal article" date="2018" name="Proc. Natl. Acad. Sci. U.S.A.">
        <title>Linking secondary metabolites to gene clusters through genome sequencing of six diverse Aspergillus species.</title>
        <authorList>
            <person name="Kaerboelling I."/>
            <person name="Vesth T.C."/>
            <person name="Frisvad J.C."/>
            <person name="Nybo J.L."/>
            <person name="Theobald S."/>
            <person name="Kuo A."/>
            <person name="Bowyer P."/>
            <person name="Matsuda Y."/>
            <person name="Mondo S."/>
            <person name="Lyhne E.K."/>
            <person name="Kogle M.E."/>
            <person name="Clum A."/>
            <person name="Lipzen A."/>
            <person name="Salamov A."/>
            <person name="Ngan C.Y."/>
            <person name="Daum C."/>
            <person name="Chiniquy J."/>
            <person name="Barry K."/>
            <person name="LaButti K."/>
            <person name="Haridas S."/>
            <person name="Simmons B.A."/>
            <person name="Magnuson J.K."/>
            <person name="Mortensen U.H."/>
            <person name="Larsen T.O."/>
            <person name="Grigoriev I.V."/>
            <person name="Baker S.E."/>
            <person name="Andersen M.R."/>
        </authorList>
    </citation>
    <scope>NUCLEOTIDE SEQUENCE [LARGE SCALE GENOMIC DNA]</scope>
    <source>
        <strain evidence="2">IBT 16806</strain>
    </source>
</reference>
<sequence length="78" mass="8307">MRLFPLIITLLAFIQGSHAFLFFWWIPLPIFVNNRGGGGGGSCNSCCDPCHETVAQFNQRNSACINTGSLGGAATGCQ</sequence>
<dbReference type="RefSeq" id="XP_024677224.1">
    <property type="nucleotide sequence ID" value="XM_024828514.1"/>
</dbReference>
<dbReference type="VEuPathDB" id="FungiDB:P174DRAFT_446163"/>
<evidence type="ECO:0000313" key="2">
    <source>
        <dbReference type="Proteomes" id="UP000234474"/>
    </source>
</evidence>
<gene>
    <name evidence="1" type="ORF">P174DRAFT_446163</name>
</gene>